<feature type="domain" description="Mos1 transposase HTH" evidence="2">
    <location>
        <begin position="11"/>
        <end position="51"/>
    </location>
</feature>
<evidence type="ECO:0000313" key="3">
    <source>
        <dbReference type="EMBL" id="CAH2103640.1"/>
    </source>
</evidence>
<comment type="caution">
    <text evidence="3">The sequence shown here is derived from an EMBL/GenBank/DDBJ whole genome shotgun (WGS) entry which is preliminary data.</text>
</comment>
<dbReference type="Gene3D" id="1.10.10.1450">
    <property type="match status" value="1"/>
</dbReference>
<evidence type="ECO:0000256" key="1">
    <source>
        <dbReference type="SAM" id="MobiDB-lite"/>
    </source>
</evidence>
<dbReference type="Proteomes" id="UP001153954">
    <property type="component" value="Unassembled WGS sequence"/>
</dbReference>
<sequence>MDVSREAFRVLYDYKRGLTFKESQENLQAAFGESATALAAFTYWFREFKRGRENSNHDSRPGRPPIAVTDANVIRVG</sequence>
<keyword evidence="4" id="KW-1185">Reference proteome</keyword>
<proteinExistence type="predicted"/>
<protein>
    <recommendedName>
        <fullName evidence="2">Mos1 transposase HTH domain-containing protein</fullName>
    </recommendedName>
</protein>
<evidence type="ECO:0000313" key="4">
    <source>
        <dbReference type="Proteomes" id="UP001153954"/>
    </source>
</evidence>
<dbReference type="InterPro" id="IPR041426">
    <property type="entry name" value="Mos1_HTH"/>
</dbReference>
<accession>A0AAU9V3J5</accession>
<name>A0AAU9V3J5_EUPED</name>
<dbReference type="AlphaFoldDB" id="A0AAU9V3J5"/>
<evidence type="ECO:0000259" key="2">
    <source>
        <dbReference type="Pfam" id="PF17906"/>
    </source>
</evidence>
<dbReference type="EMBL" id="CAKOGL010000026">
    <property type="protein sequence ID" value="CAH2103640.1"/>
    <property type="molecule type" value="Genomic_DNA"/>
</dbReference>
<feature type="region of interest" description="Disordered" evidence="1">
    <location>
        <begin position="52"/>
        <end position="71"/>
    </location>
</feature>
<feature type="compositionally biased region" description="Basic and acidic residues" evidence="1">
    <location>
        <begin position="52"/>
        <end position="61"/>
    </location>
</feature>
<organism evidence="3 4">
    <name type="scientific">Euphydryas editha</name>
    <name type="common">Edith's checkerspot</name>
    <dbReference type="NCBI Taxonomy" id="104508"/>
    <lineage>
        <taxon>Eukaryota</taxon>
        <taxon>Metazoa</taxon>
        <taxon>Ecdysozoa</taxon>
        <taxon>Arthropoda</taxon>
        <taxon>Hexapoda</taxon>
        <taxon>Insecta</taxon>
        <taxon>Pterygota</taxon>
        <taxon>Neoptera</taxon>
        <taxon>Endopterygota</taxon>
        <taxon>Lepidoptera</taxon>
        <taxon>Glossata</taxon>
        <taxon>Ditrysia</taxon>
        <taxon>Papilionoidea</taxon>
        <taxon>Nymphalidae</taxon>
        <taxon>Nymphalinae</taxon>
        <taxon>Euphydryas</taxon>
    </lineage>
</organism>
<reference evidence="3" key="1">
    <citation type="submission" date="2022-03" db="EMBL/GenBank/DDBJ databases">
        <authorList>
            <person name="Tunstrom K."/>
        </authorList>
    </citation>
    <scope>NUCLEOTIDE SEQUENCE</scope>
</reference>
<gene>
    <name evidence="3" type="ORF">EEDITHA_LOCUS18122</name>
</gene>
<dbReference type="Pfam" id="PF17906">
    <property type="entry name" value="HTH_48"/>
    <property type="match status" value="1"/>
</dbReference>